<dbReference type="PANTHER" id="PTHR10204">
    <property type="entry name" value="NAD P H OXIDOREDUCTASE-RELATED"/>
    <property type="match status" value="1"/>
</dbReference>
<feature type="domain" description="Flavodoxin-like fold" evidence="3">
    <location>
        <begin position="1"/>
        <end position="137"/>
    </location>
</feature>
<accession>A0AAX1WSY3</accession>
<evidence type="ECO:0000313" key="5">
    <source>
        <dbReference type="Proteomes" id="UP000271868"/>
    </source>
</evidence>
<comment type="similarity">
    <text evidence="1">Belongs to the NAD(P)H dehydrogenase (quinone) family.</text>
</comment>
<organism evidence="4 5">
    <name type="scientific">Diaphorobacter nitroreducens</name>
    <dbReference type="NCBI Taxonomy" id="164759"/>
    <lineage>
        <taxon>Bacteria</taxon>
        <taxon>Pseudomonadati</taxon>
        <taxon>Pseudomonadota</taxon>
        <taxon>Betaproteobacteria</taxon>
        <taxon>Burkholderiales</taxon>
        <taxon>Comamonadaceae</taxon>
        <taxon>Diaphorobacter</taxon>
    </lineage>
</organism>
<evidence type="ECO:0000313" key="4">
    <source>
        <dbReference type="EMBL" id="ROR41583.1"/>
    </source>
</evidence>
<dbReference type="AlphaFoldDB" id="A0AAX1WSY3"/>
<keyword evidence="2" id="KW-0560">Oxidoreductase</keyword>
<dbReference type="InterPro" id="IPR029039">
    <property type="entry name" value="Flavoprotein-like_sf"/>
</dbReference>
<comment type="caution">
    <text evidence="4">The sequence shown here is derived from an EMBL/GenBank/DDBJ whole genome shotgun (WGS) entry which is preliminary data.</text>
</comment>
<gene>
    <name evidence="4" type="ORF">EDC60_2230</name>
</gene>
<evidence type="ECO:0000256" key="1">
    <source>
        <dbReference type="ARBA" id="ARBA00006252"/>
    </source>
</evidence>
<evidence type="ECO:0000259" key="3">
    <source>
        <dbReference type="Pfam" id="PF02525"/>
    </source>
</evidence>
<protein>
    <submittedName>
        <fullName evidence="4">NADPH-quinone reductase</fullName>
    </submittedName>
</protein>
<dbReference type="SUPFAM" id="SSF52218">
    <property type="entry name" value="Flavoproteins"/>
    <property type="match status" value="1"/>
</dbReference>
<dbReference type="GO" id="GO:0003955">
    <property type="term" value="F:NAD(P)H dehydrogenase (quinone) activity"/>
    <property type="evidence" value="ECO:0007669"/>
    <property type="project" value="TreeGrafter"/>
</dbReference>
<reference evidence="4 5" key="1">
    <citation type="submission" date="2018-11" db="EMBL/GenBank/DDBJ databases">
        <title>Genomic Encyclopedia of Type Strains, Phase IV (KMG-IV): sequencing the most valuable type-strain genomes for metagenomic binning, comparative biology and taxonomic classification.</title>
        <authorList>
            <person name="Goeker M."/>
        </authorList>
    </citation>
    <scope>NUCLEOTIDE SEQUENCE [LARGE SCALE GENOMIC DNA]</scope>
    <source>
        <strain evidence="4 5">DSM 15985</strain>
    </source>
</reference>
<proteinExistence type="inferred from homology"/>
<dbReference type="Pfam" id="PF02525">
    <property type="entry name" value="Flavodoxin_2"/>
    <property type="match status" value="1"/>
</dbReference>
<sequence length="197" mass="21921">MHCLVVIAHPLEDSLCQSLAQEAIRTLTAAGHTVQVEDLCRTGFAPALTAAERRSYYGTAFDGGAVQAQIDRLLQAEALVLVFPTWWFGFPAVLKGWFDRVWAPGVAYDHATDLGPIRPRLHRLRRTLAITTLGSPWWVDRLVLRRPVRRVLKTALLGTCAPRSAFDMLSLYGAERLSAAQVQRFNARIARALSSWA</sequence>
<name>A0AAX1WSY3_9BURK</name>
<dbReference type="InterPro" id="IPR003680">
    <property type="entry name" value="Flavodoxin_fold"/>
</dbReference>
<dbReference type="Gene3D" id="3.40.50.360">
    <property type="match status" value="1"/>
</dbReference>
<dbReference type="EMBL" id="RJVL01000005">
    <property type="protein sequence ID" value="ROR41583.1"/>
    <property type="molecule type" value="Genomic_DNA"/>
</dbReference>
<dbReference type="Proteomes" id="UP000271868">
    <property type="component" value="Unassembled WGS sequence"/>
</dbReference>
<dbReference type="InterPro" id="IPR051545">
    <property type="entry name" value="NAD(P)H_dehydrogenase_qn"/>
</dbReference>
<evidence type="ECO:0000256" key="2">
    <source>
        <dbReference type="ARBA" id="ARBA00023002"/>
    </source>
</evidence>
<dbReference type="GO" id="GO:0005829">
    <property type="term" value="C:cytosol"/>
    <property type="evidence" value="ECO:0007669"/>
    <property type="project" value="TreeGrafter"/>
</dbReference>
<dbReference type="PANTHER" id="PTHR10204:SF34">
    <property type="entry name" value="NAD(P)H DEHYDROGENASE [QUINONE] 1 ISOFORM 1"/>
    <property type="match status" value="1"/>
</dbReference>
<dbReference type="RefSeq" id="WP_123676111.1">
    <property type="nucleotide sequence ID" value="NZ_RJVL01000005.1"/>
</dbReference>
<keyword evidence="5" id="KW-1185">Reference proteome</keyword>